<evidence type="ECO:0000313" key="1">
    <source>
        <dbReference type="EMBL" id="GGH86346.1"/>
    </source>
</evidence>
<protein>
    <submittedName>
        <fullName evidence="1">Uncharacterized protein</fullName>
    </submittedName>
</protein>
<reference evidence="1" key="2">
    <citation type="submission" date="2020-09" db="EMBL/GenBank/DDBJ databases">
        <authorList>
            <person name="Sun Q."/>
            <person name="Zhou Y."/>
        </authorList>
    </citation>
    <scope>NUCLEOTIDE SEQUENCE</scope>
    <source>
        <strain evidence="1">CGMCC 1.12777</strain>
    </source>
</reference>
<proteinExistence type="predicted"/>
<name>A0A8J2ZY90_9BACL</name>
<comment type="caution">
    <text evidence="1">The sequence shown here is derived from an EMBL/GenBank/DDBJ whole genome shotgun (WGS) entry which is preliminary data.</text>
</comment>
<dbReference type="Proteomes" id="UP000656813">
    <property type="component" value="Unassembled WGS sequence"/>
</dbReference>
<dbReference type="AlphaFoldDB" id="A0A8J2ZY90"/>
<accession>A0A8J2ZY90</accession>
<keyword evidence="2" id="KW-1185">Reference proteome</keyword>
<dbReference type="EMBL" id="BMFV01000032">
    <property type="protein sequence ID" value="GGH86346.1"/>
    <property type="molecule type" value="Genomic_DNA"/>
</dbReference>
<reference evidence="1" key="1">
    <citation type="journal article" date="2014" name="Int. J. Syst. Evol. Microbiol.">
        <title>Complete genome sequence of Corynebacterium casei LMG S-19264T (=DSM 44701T), isolated from a smear-ripened cheese.</title>
        <authorList>
            <consortium name="US DOE Joint Genome Institute (JGI-PGF)"/>
            <person name="Walter F."/>
            <person name="Albersmeier A."/>
            <person name="Kalinowski J."/>
            <person name="Ruckert C."/>
        </authorList>
    </citation>
    <scope>NUCLEOTIDE SEQUENCE</scope>
    <source>
        <strain evidence="1">CGMCC 1.12777</strain>
    </source>
</reference>
<dbReference type="RefSeq" id="WP_188498571.1">
    <property type="nucleotide sequence ID" value="NZ_BMFV01000032.1"/>
</dbReference>
<organism evidence="1 2">
    <name type="scientific">Pullulanibacillus pueri</name>
    <dbReference type="NCBI Taxonomy" id="1437324"/>
    <lineage>
        <taxon>Bacteria</taxon>
        <taxon>Bacillati</taxon>
        <taxon>Bacillota</taxon>
        <taxon>Bacilli</taxon>
        <taxon>Bacillales</taxon>
        <taxon>Sporolactobacillaceae</taxon>
        <taxon>Pullulanibacillus</taxon>
    </lineage>
</organism>
<gene>
    <name evidence="1" type="ORF">GCM10007096_33840</name>
</gene>
<sequence>MKWQEVREQFPNEWIVCEALKSRSEDGYCIIDEVSIIDRFPDSADAMKHYYRLHREDPFRVYGFFHTSRETLQLREKWTGIRGPR</sequence>
<evidence type="ECO:0000313" key="2">
    <source>
        <dbReference type="Proteomes" id="UP000656813"/>
    </source>
</evidence>